<dbReference type="Gene3D" id="2.40.50.140">
    <property type="entry name" value="Nucleic acid-binding proteins"/>
    <property type="match status" value="2"/>
</dbReference>
<dbReference type="SUPFAM" id="SSF50104">
    <property type="entry name" value="Translation proteins SH3-like domain"/>
    <property type="match status" value="1"/>
</dbReference>
<proteinExistence type="inferred from homology"/>
<dbReference type="GO" id="GO:0003746">
    <property type="term" value="F:translation elongation factor activity"/>
    <property type="evidence" value="ECO:0007669"/>
    <property type="project" value="TreeGrafter"/>
</dbReference>
<evidence type="ECO:0000256" key="1">
    <source>
        <dbReference type="ARBA" id="ARBA00009479"/>
    </source>
</evidence>
<reference evidence="3 4" key="1">
    <citation type="journal article" date="2016" name="Nat. Commun.">
        <title>Thousands of microbial genomes shed light on interconnected biogeochemical processes in an aquifer system.</title>
        <authorList>
            <person name="Anantharaman K."/>
            <person name="Brown C.T."/>
            <person name="Hug L.A."/>
            <person name="Sharon I."/>
            <person name="Castelle C.J."/>
            <person name="Probst A.J."/>
            <person name="Thomas B.C."/>
            <person name="Singh A."/>
            <person name="Wilkins M.J."/>
            <person name="Karaoz U."/>
            <person name="Brodie E.L."/>
            <person name="Williams K.H."/>
            <person name="Hubbard S.S."/>
            <person name="Banfield J.F."/>
        </authorList>
    </citation>
    <scope>NUCLEOTIDE SEQUENCE [LARGE SCALE GENOMIC DNA]</scope>
</reference>
<organism evidence="3 4">
    <name type="scientific">Candidatus Zambryskibacteria bacterium RIFCSPLOWO2_01_FULL_45_21</name>
    <dbReference type="NCBI Taxonomy" id="1802761"/>
    <lineage>
        <taxon>Bacteria</taxon>
        <taxon>Candidatus Zambryskiibacteriota</taxon>
    </lineage>
</organism>
<gene>
    <name evidence="3" type="ORF">A3B14_01855</name>
</gene>
<dbReference type="AlphaFoldDB" id="A0A1G2U4F5"/>
<dbReference type="PIRSF" id="PIRSF005901">
    <property type="entry name" value="EF-P"/>
    <property type="match status" value="1"/>
</dbReference>
<dbReference type="Pfam" id="PF09285">
    <property type="entry name" value="Elong-fact-P_C"/>
    <property type="match status" value="1"/>
</dbReference>
<name>A0A1G2U4F5_9BACT</name>
<dbReference type="SMART" id="SM00841">
    <property type="entry name" value="Elong-fact-P_C"/>
    <property type="match status" value="1"/>
</dbReference>
<comment type="caution">
    <text evidence="3">The sequence shown here is derived from an EMBL/GenBank/DDBJ whole genome shotgun (WGS) entry which is preliminary data.</text>
</comment>
<dbReference type="Proteomes" id="UP000176800">
    <property type="component" value="Unassembled WGS sequence"/>
</dbReference>
<evidence type="ECO:0000313" key="4">
    <source>
        <dbReference type="Proteomes" id="UP000176800"/>
    </source>
</evidence>
<dbReference type="Gene3D" id="2.30.30.30">
    <property type="match status" value="1"/>
</dbReference>
<dbReference type="GO" id="GO:0043043">
    <property type="term" value="P:peptide biosynthetic process"/>
    <property type="evidence" value="ECO:0007669"/>
    <property type="project" value="InterPro"/>
</dbReference>
<dbReference type="GO" id="GO:0005829">
    <property type="term" value="C:cytosol"/>
    <property type="evidence" value="ECO:0007669"/>
    <property type="project" value="UniProtKB-ARBA"/>
</dbReference>
<dbReference type="InterPro" id="IPR014722">
    <property type="entry name" value="Rib_uL2_dom2"/>
</dbReference>
<dbReference type="NCBIfam" id="NF001810">
    <property type="entry name" value="PRK00529.1"/>
    <property type="match status" value="1"/>
</dbReference>
<feature type="domain" description="Elongation factor P C-terminal" evidence="2">
    <location>
        <begin position="130"/>
        <end position="185"/>
    </location>
</feature>
<evidence type="ECO:0000259" key="2">
    <source>
        <dbReference type="SMART" id="SM00841"/>
    </source>
</evidence>
<dbReference type="CDD" id="cd05794">
    <property type="entry name" value="S1_EF-P_repeat_2"/>
    <property type="match status" value="1"/>
</dbReference>
<comment type="similarity">
    <text evidence="1">Belongs to the elongation factor P family.</text>
</comment>
<protein>
    <recommendedName>
        <fullName evidence="2">Elongation factor P C-terminal domain-containing protein</fullName>
    </recommendedName>
</protein>
<dbReference type="InterPro" id="IPR008991">
    <property type="entry name" value="Translation_prot_SH3-like_sf"/>
</dbReference>
<dbReference type="InterPro" id="IPR012340">
    <property type="entry name" value="NA-bd_OB-fold"/>
</dbReference>
<dbReference type="InterPro" id="IPR020599">
    <property type="entry name" value="Transl_elong_fac_P/YeiP"/>
</dbReference>
<evidence type="ECO:0000313" key="3">
    <source>
        <dbReference type="EMBL" id="OHB04375.1"/>
    </source>
</evidence>
<dbReference type="Pfam" id="PF08207">
    <property type="entry name" value="EFP_N"/>
    <property type="match status" value="1"/>
</dbReference>
<dbReference type="EMBL" id="MHWE01000007">
    <property type="protein sequence ID" value="OHB04375.1"/>
    <property type="molecule type" value="Genomic_DNA"/>
</dbReference>
<dbReference type="InterPro" id="IPR015365">
    <property type="entry name" value="Elong-fact-P_C"/>
</dbReference>
<dbReference type="InterPro" id="IPR013185">
    <property type="entry name" value="Transl_elong_KOW-like"/>
</dbReference>
<sequence>MLEYNQITEKKIIKLDGDPYEVLSSHVFRKQQRKPINATKLRNLITDKVVERSFHVSEKVEEALVENNTIKYLYSNKGQVWFCSPDNPAERFSLDESLVGPQLQFIKENSTIEAIVFDEKIIGVKMPIKVDLKVTEAHPAVRGNTAQGASKQVILETGVSINTPLFVKEGDIVRVNTETGEYTDRISN</sequence>
<dbReference type="PANTHER" id="PTHR30053:SF12">
    <property type="entry name" value="ELONGATION FACTOR P (EF-P) FAMILY PROTEIN"/>
    <property type="match status" value="1"/>
</dbReference>
<accession>A0A1G2U4F5</accession>
<dbReference type="PANTHER" id="PTHR30053">
    <property type="entry name" value="ELONGATION FACTOR P"/>
    <property type="match status" value="1"/>
</dbReference>
<dbReference type="FunFam" id="2.40.50.140:FF:000004">
    <property type="entry name" value="Elongation factor P"/>
    <property type="match status" value="1"/>
</dbReference>
<dbReference type="SUPFAM" id="SSF50249">
    <property type="entry name" value="Nucleic acid-binding proteins"/>
    <property type="match status" value="1"/>
</dbReference>